<dbReference type="InterPro" id="IPR004474">
    <property type="entry name" value="LytR_CpsA_psr"/>
</dbReference>
<gene>
    <name evidence="12" type="primary">lytR</name>
    <name evidence="9" type="synonym">tagU</name>
    <name evidence="12" type="ORF">GCM10007425_15980</name>
</gene>
<comment type="pathway">
    <text evidence="9">Cell wall biogenesis.</text>
</comment>
<reference evidence="12" key="2">
    <citation type="submission" date="2020-09" db="EMBL/GenBank/DDBJ databases">
        <authorList>
            <person name="Sun Q."/>
            <person name="Zhou Y."/>
        </authorList>
    </citation>
    <scope>NUCLEOTIDE SEQUENCE</scope>
    <source>
        <strain evidence="12">CGMCC 1.15760</strain>
    </source>
</reference>
<evidence type="ECO:0000256" key="5">
    <source>
        <dbReference type="ARBA" id="ARBA00022968"/>
    </source>
</evidence>
<evidence type="ECO:0000256" key="3">
    <source>
        <dbReference type="ARBA" id="ARBA00022679"/>
    </source>
</evidence>
<dbReference type="RefSeq" id="WP_188614508.1">
    <property type="nucleotide sequence ID" value="NZ_BMJT01000004.1"/>
</dbReference>
<keyword evidence="13" id="KW-1185">Reference proteome</keyword>
<dbReference type="EC" id="2.7.8.-" evidence="9"/>
<comment type="caution">
    <text evidence="12">The sequence shown here is derived from an EMBL/GenBank/DDBJ whole genome shotgun (WGS) entry which is preliminary data.</text>
</comment>
<evidence type="ECO:0000256" key="6">
    <source>
        <dbReference type="ARBA" id="ARBA00022989"/>
    </source>
</evidence>
<dbReference type="AlphaFoldDB" id="A0A917G490"/>
<dbReference type="Proteomes" id="UP000616608">
    <property type="component" value="Unassembled WGS sequence"/>
</dbReference>
<keyword evidence="2 9" id="KW-1003">Cell membrane</keyword>
<evidence type="ECO:0000256" key="1">
    <source>
        <dbReference type="ARBA" id="ARBA00006068"/>
    </source>
</evidence>
<sequence length="319" mass="36264">MKRSEKNKKRKILPWVIVIILILVGGVAGFGLMVYKDLTNTAKNIHTDLKRDKSDKREEAINVKDLHPFSVLVLGVDERKDDAGRSDTMVVLTVNPQQKSTKLLSIPRDTLTEIVGKDFNDKINHAYAYGGIKMSLNTVEHFLDIPIDYVVQVNMESFKDIVDAVGGIDLKNDFAFSWGGKDFPVGTVHLNGEQALAYVRMRYEDPRGDFGRQDRQKNVIQAVLKKGASVNTLFNYGDIFKAIEKNVRTNLTFDEMVDIQSNYRDATKKIDQLYSGDGDGQMIDGVWYYIYDDKELLSIKNDLRKHLELPPVETLNNEE</sequence>
<keyword evidence="5 9" id="KW-0735">Signal-anchor</keyword>
<proteinExistence type="inferred from homology"/>
<comment type="function">
    <text evidence="9">May catalyze the final step in cell wall teichoic acid biosynthesis, the transfer of the anionic cell wall polymers (APs) from their lipid-linked precursor to the cell wall peptidoglycan (PG).</text>
</comment>
<comment type="similarity">
    <text evidence="1 9">Belongs to the LytR/CpsA/Psr (LCP) family.</text>
</comment>
<evidence type="ECO:0000259" key="11">
    <source>
        <dbReference type="Pfam" id="PF03816"/>
    </source>
</evidence>
<feature type="topological domain" description="Extracellular" evidence="9">
    <location>
        <begin position="33"/>
        <end position="319"/>
    </location>
</feature>
<dbReference type="GO" id="GO:0005886">
    <property type="term" value="C:plasma membrane"/>
    <property type="evidence" value="ECO:0007669"/>
    <property type="project" value="UniProtKB-SubCell"/>
</dbReference>
<dbReference type="GO" id="GO:0016780">
    <property type="term" value="F:phosphotransferase activity, for other substituted phosphate groups"/>
    <property type="evidence" value="ECO:0007669"/>
    <property type="project" value="UniProtKB-UniRule"/>
</dbReference>
<feature type="domain" description="Cell envelope-related transcriptional attenuator" evidence="11">
    <location>
        <begin position="85"/>
        <end position="227"/>
    </location>
</feature>
<keyword evidence="4 9" id="KW-0812">Transmembrane</keyword>
<dbReference type="PANTHER" id="PTHR33392:SF6">
    <property type="entry name" value="POLYISOPRENYL-TEICHOIC ACID--PEPTIDOGLYCAN TEICHOIC ACID TRANSFERASE TAGU"/>
    <property type="match status" value="1"/>
</dbReference>
<dbReference type="InterPro" id="IPR050922">
    <property type="entry name" value="LytR/CpsA/Psr_CW_biosynth"/>
</dbReference>
<protein>
    <recommendedName>
        <fullName evidence="9">Polyisoprenyl-teichoic acid--peptidoglycan teichoic acid transferase TagU</fullName>
        <ecNumber evidence="9">2.7.8.-</ecNumber>
    </recommendedName>
</protein>
<organism evidence="12 13">
    <name type="scientific">Lysinibacillus alkalisoli</name>
    <dbReference type="NCBI Taxonomy" id="1911548"/>
    <lineage>
        <taxon>Bacteria</taxon>
        <taxon>Bacillati</taxon>
        <taxon>Bacillota</taxon>
        <taxon>Bacilli</taxon>
        <taxon>Bacillales</taxon>
        <taxon>Bacillaceae</taxon>
        <taxon>Lysinibacillus</taxon>
    </lineage>
</organism>
<dbReference type="NCBIfam" id="NF006897">
    <property type="entry name" value="PRK09379.1"/>
    <property type="match status" value="1"/>
</dbReference>
<keyword evidence="6 9" id="KW-1133">Transmembrane helix</keyword>
<keyword evidence="7 9" id="KW-0472">Membrane</keyword>
<dbReference type="Gene3D" id="3.40.630.190">
    <property type="entry name" value="LCP protein"/>
    <property type="match status" value="1"/>
</dbReference>
<feature type="transmembrane region" description="Helical" evidence="10">
    <location>
        <begin position="12"/>
        <end position="35"/>
    </location>
</feature>
<comment type="subcellular location">
    <subcellularLocation>
        <location evidence="9">Cell membrane</location>
        <topology evidence="9">Single-pass type II membrane protein</topology>
    </subcellularLocation>
</comment>
<dbReference type="PANTHER" id="PTHR33392">
    <property type="entry name" value="POLYISOPRENYL-TEICHOIC ACID--PEPTIDOGLYCAN TEICHOIC ACID TRANSFERASE TAGU"/>
    <property type="match status" value="1"/>
</dbReference>
<evidence type="ECO:0000256" key="8">
    <source>
        <dbReference type="ARBA" id="ARBA00023316"/>
    </source>
</evidence>
<dbReference type="GO" id="GO:0070726">
    <property type="term" value="P:cell wall assembly"/>
    <property type="evidence" value="ECO:0007669"/>
    <property type="project" value="UniProtKB-UniRule"/>
</dbReference>
<reference evidence="12" key="1">
    <citation type="journal article" date="2014" name="Int. J. Syst. Evol. Microbiol.">
        <title>Complete genome sequence of Corynebacterium casei LMG S-19264T (=DSM 44701T), isolated from a smear-ripened cheese.</title>
        <authorList>
            <consortium name="US DOE Joint Genome Institute (JGI-PGF)"/>
            <person name="Walter F."/>
            <person name="Albersmeier A."/>
            <person name="Kalinowski J."/>
            <person name="Ruckert C."/>
        </authorList>
    </citation>
    <scope>NUCLEOTIDE SEQUENCE</scope>
    <source>
        <strain evidence="12">CGMCC 1.15760</strain>
    </source>
</reference>
<evidence type="ECO:0000313" key="12">
    <source>
        <dbReference type="EMBL" id="GGG22342.1"/>
    </source>
</evidence>
<dbReference type="Pfam" id="PF03816">
    <property type="entry name" value="LytR_cpsA_psr"/>
    <property type="match status" value="1"/>
</dbReference>
<evidence type="ECO:0000313" key="13">
    <source>
        <dbReference type="Proteomes" id="UP000616608"/>
    </source>
</evidence>
<keyword evidence="3 9" id="KW-0808">Transferase</keyword>
<name>A0A917G490_9BACI</name>
<dbReference type="HAMAP" id="MF_01140">
    <property type="entry name" value="TagU_transferase"/>
    <property type="match status" value="1"/>
</dbReference>
<evidence type="ECO:0000256" key="9">
    <source>
        <dbReference type="HAMAP-Rule" id="MF_01140"/>
    </source>
</evidence>
<evidence type="ECO:0000256" key="2">
    <source>
        <dbReference type="ARBA" id="ARBA00022475"/>
    </source>
</evidence>
<dbReference type="InterPro" id="IPR023734">
    <property type="entry name" value="TagU"/>
</dbReference>
<feature type="topological domain" description="Cytoplasmic" evidence="9">
    <location>
        <begin position="1"/>
        <end position="11"/>
    </location>
</feature>
<evidence type="ECO:0000256" key="7">
    <source>
        <dbReference type="ARBA" id="ARBA00023136"/>
    </source>
</evidence>
<evidence type="ECO:0000256" key="10">
    <source>
        <dbReference type="SAM" id="Phobius"/>
    </source>
</evidence>
<dbReference type="NCBIfam" id="TIGR00350">
    <property type="entry name" value="lytR_cpsA_psr"/>
    <property type="match status" value="1"/>
</dbReference>
<dbReference type="EMBL" id="BMJT01000004">
    <property type="protein sequence ID" value="GGG22342.1"/>
    <property type="molecule type" value="Genomic_DNA"/>
</dbReference>
<accession>A0A917G490</accession>
<keyword evidence="8 9" id="KW-0961">Cell wall biogenesis/degradation</keyword>
<evidence type="ECO:0000256" key="4">
    <source>
        <dbReference type="ARBA" id="ARBA00022692"/>
    </source>
</evidence>